<proteinExistence type="predicted"/>
<accession>A0A0E9QV49</accession>
<sequence>MQMTCWIHLDLSVYRGNQGYELGTSILYNHKPTLCLDLQRLVVQAV</sequence>
<reference evidence="1" key="2">
    <citation type="journal article" date="2015" name="Fish Shellfish Immunol.">
        <title>Early steps in the European eel (Anguilla anguilla)-Vibrio vulnificus interaction in the gills: Role of the RtxA13 toxin.</title>
        <authorList>
            <person name="Callol A."/>
            <person name="Pajuelo D."/>
            <person name="Ebbesson L."/>
            <person name="Teles M."/>
            <person name="MacKenzie S."/>
            <person name="Amaro C."/>
        </authorList>
    </citation>
    <scope>NUCLEOTIDE SEQUENCE</scope>
</reference>
<reference evidence="1" key="1">
    <citation type="submission" date="2014-11" db="EMBL/GenBank/DDBJ databases">
        <authorList>
            <person name="Amaro Gonzalez C."/>
        </authorList>
    </citation>
    <scope>NUCLEOTIDE SEQUENCE</scope>
</reference>
<organism evidence="1">
    <name type="scientific">Anguilla anguilla</name>
    <name type="common">European freshwater eel</name>
    <name type="synonym">Muraena anguilla</name>
    <dbReference type="NCBI Taxonomy" id="7936"/>
    <lineage>
        <taxon>Eukaryota</taxon>
        <taxon>Metazoa</taxon>
        <taxon>Chordata</taxon>
        <taxon>Craniata</taxon>
        <taxon>Vertebrata</taxon>
        <taxon>Euteleostomi</taxon>
        <taxon>Actinopterygii</taxon>
        <taxon>Neopterygii</taxon>
        <taxon>Teleostei</taxon>
        <taxon>Anguilliformes</taxon>
        <taxon>Anguillidae</taxon>
        <taxon>Anguilla</taxon>
    </lineage>
</organism>
<dbReference type="EMBL" id="GBXM01088280">
    <property type="protein sequence ID" value="JAH20297.1"/>
    <property type="molecule type" value="Transcribed_RNA"/>
</dbReference>
<protein>
    <submittedName>
        <fullName evidence="1">Uncharacterized protein</fullName>
    </submittedName>
</protein>
<evidence type="ECO:0000313" key="1">
    <source>
        <dbReference type="EMBL" id="JAH20297.1"/>
    </source>
</evidence>
<dbReference type="AlphaFoldDB" id="A0A0E9QV49"/>
<name>A0A0E9QV49_ANGAN</name>